<dbReference type="EMBL" id="LR797414">
    <property type="protein sequence ID" value="CAB4213848.1"/>
    <property type="molecule type" value="Genomic_DNA"/>
</dbReference>
<sequence length="236" mass="25479">KMNSVPAAQKKAIEQVAKDGFIGGTFKNVFGNKFLNTLIGAGAGLIGGVPGSLTGIAAGAATTAASQGIRGSMKMKQINKLRRTMGKDIRRVEAPLTPEIAPQIQPTPPPPRLLLPAPEPVTMVNRQGVARPITAEERIAAQQSRDYATQTGLTPDVRAAQLKVQTNRAYEQMLKQKEVVKNKELDILAKESRVPLGQLIKMSEDDIISLSKIIDENPRVSNLGEALKKATTKRRK</sequence>
<organism evidence="1">
    <name type="scientific">uncultured Caudovirales phage</name>
    <dbReference type="NCBI Taxonomy" id="2100421"/>
    <lineage>
        <taxon>Viruses</taxon>
        <taxon>Duplodnaviria</taxon>
        <taxon>Heunggongvirae</taxon>
        <taxon>Uroviricota</taxon>
        <taxon>Caudoviricetes</taxon>
        <taxon>Peduoviridae</taxon>
        <taxon>Maltschvirus</taxon>
        <taxon>Maltschvirus maltsch</taxon>
    </lineage>
</organism>
<gene>
    <name evidence="1" type="ORF">UFOVP1454_1</name>
</gene>
<protein>
    <submittedName>
        <fullName evidence="1">Uncharacterized protein</fullName>
    </submittedName>
</protein>
<feature type="non-terminal residue" evidence="1">
    <location>
        <position position="1"/>
    </location>
</feature>
<reference evidence="1" key="1">
    <citation type="submission" date="2020-05" db="EMBL/GenBank/DDBJ databases">
        <authorList>
            <person name="Chiriac C."/>
            <person name="Salcher M."/>
            <person name="Ghai R."/>
            <person name="Kavagutti S V."/>
        </authorList>
    </citation>
    <scope>NUCLEOTIDE SEQUENCE</scope>
</reference>
<accession>A0A6J5SIA4</accession>
<name>A0A6J5SIA4_9CAUD</name>
<evidence type="ECO:0000313" key="1">
    <source>
        <dbReference type="EMBL" id="CAB4213848.1"/>
    </source>
</evidence>
<proteinExistence type="predicted"/>